<reference evidence="2" key="1">
    <citation type="journal article" date="2014" name="Front. Microbiol.">
        <title>High frequency of phylogenetically diverse reductive dehalogenase-homologous genes in deep subseafloor sedimentary metagenomes.</title>
        <authorList>
            <person name="Kawai M."/>
            <person name="Futagami T."/>
            <person name="Toyoda A."/>
            <person name="Takaki Y."/>
            <person name="Nishi S."/>
            <person name="Hori S."/>
            <person name="Arai W."/>
            <person name="Tsubouchi T."/>
            <person name="Morono Y."/>
            <person name="Uchiyama I."/>
            <person name="Ito T."/>
            <person name="Fujiyama A."/>
            <person name="Inagaki F."/>
            <person name="Takami H."/>
        </authorList>
    </citation>
    <scope>NUCLEOTIDE SEQUENCE</scope>
    <source>
        <strain evidence="2">Expedition CK06-06</strain>
    </source>
</reference>
<dbReference type="Gene3D" id="3.40.50.2300">
    <property type="match status" value="1"/>
</dbReference>
<dbReference type="PROSITE" id="PS50110">
    <property type="entry name" value="RESPONSE_REGULATORY"/>
    <property type="match status" value="1"/>
</dbReference>
<dbReference type="Pfam" id="PF00072">
    <property type="entry name" value="Response_reg"/>
    <property type="match status" value="1"/>
</dbReference>
<organism evidence="2">
    <name type="scientific">marine sediment metagenome</name>
    <dbReference type="NCBI Taxonomy" id="412755"/>
    <lineage>
        <taxon>unclassified sequences</taxon>
        <taxon>metagenomes</taxon>
        <taxon>ecological metagenomes</taxon>
    </lineage>
</organism>
<dbReference type="GO" id="GO:0000160">
    <property type="term" value="P:phosphorelay signal transduction system"/>
    <property type="evidence" value="ECO:0007669"/>
    <property type="project" value="InterPro"/>
</dbReference>
<dbReference type="AlphaFoldDB" id="X1RL93"/>
<dbReference type="EMBL" id="BARV01034026">
    <property type="protein sequence ID" value="GAI56319.1"/>
    <property type="molecule type" value="Genomic_DNA"/>
</dbReference>
<dbReference type="InterPro" id="IPR001789">
    <property type="entry name" value="Sig_transdc_resp-reg_receiver"/>
</dbReference>
<comment type="caution">
    <text evidence="2">The sequence shown here is derived from an EMBL/GenBank/DDBJ whole genome shotgun (WGS) entry which is preliminary data.</text>
</comment>
<dbReference type="InterPro" id="IPR011006">
    <property type="entry name" value="CheY-like_superfamily"/>
</dbReference>
<proteinExistence type="predicted"/>
<evidence type="ECO:0000259" key="1">
    <source>
        <dbReference type="PROSITE" id="PS50110"/>
    </source>
</evidence>
<dbReference type="PANTHER" id="PTHR45566">
    <property type="entry name" value="HTH-TYPE TRANSCRIPTIONAL REGULATOR YHJB-RELATED"/>
    <property type="match status" value="1"/>
</dbReference>
<dbReference type="PANTHER" id="PTHR45566:SF2">
    <property type="entry name" value="NARL SUBFAMILY"/>
    <property type="match status" value="1"/>
</dbReference>
<dbReference type="InterPro" id="IPR058245">
    <property type="entry name" value="NreC/VraR/RcsB-like_REC"/>
</dbReference>
<evidence type="ECO:0000313" key="2">
    <source>
        <dbReference type="EMBL" id="GAI56319.1"/>
    </source>
</evidence>
<sequence>TKPIEPASLVPLIQALLERAIKRIKVLIVDDHTVIRDGIRAVLTLQKDIAVVGEAMDGKDAVGKTLQLLPDVVVMDIIMPVMNGLEATKRICKERPQTKVLMLTQYDDEENILMAEQVGAYGFIPKRAASSQLLTGIRSVYQGERLQRPTAAISS</sequence>
<accession>X1RL93</accession>
<dbReference type="InterPro" id="IPR051015">
    <property type="entry name" value="EvgA-like"/>
</dbReference>
<feature type="domain" description="Response regulatory" evidence="1">
    <location>
        <begin position="25"/>
        <end position="141"/>
    </location>
</feature>
<protein>
    <recommendedName>
        <fullName evidence="1">Response regulatory domain-containing protein</fullName>
    </recommendedName>
</protein>
<dbReference type="CDD" id="cd17535">
    <property type="entry name" value="REC_NarL-like"/>
    <property type="match status" value="1"/>
</dbReference>
<gene>
    <name evidence="2" type="ORF">S06H3_53376</name>
</gene>
<name>X1RL93_9ZZZZ</name>
<dbReference type="SMART" id="SM00448">
    <property type="entry name" value="REC"/>
    <property type="match status" value="1"/>
</dbReference>
<dbReference type="SUPFAM" id="SSF52172">
    <property type="entry name" value="CheY-like"/>
    <property type="match status" value="1"/>
</dbReference>
<feature type="non-terminal residue" evidence="2">
    <location>
        <position position="1"/>
    </location>
</feature>